<keyword evidence="3" id="KW-1185">Reference proteome</keyword>
<dbReference type="EnsemblPlants" id="AET6Gv20781900.8">
    <property type="protein sequence ID" value="AET6Gv20781900.8"/>
    <property type="gene ID" value="AET6Gv20781900"/>
</dbReference>
<dbReference type="AlphaFoldDB" id="A0A453PME7"/>
<reference evidence="3" key="1">
    <citation type="journal article" date="2014" name="Science">
        <title>Ancient hybridizations among the ancestral genomes of bread wheat.</title>
        <authorList>
            <consortium name="International Wheat Genome Sequencing Consortium,"/>
            <person name="Marcussen T."/>
            <person name="Sandve S.R."/>
            <person name="Heier L."/>
            <person name="Spannagl M."/>
            <person name="Pfeifer M."/>
            <person name="Jakobsen K.S."/>
            <person name="Wulff B.B."/>
            <person name="Steuernagel B."/>
            <person name="Mayer K.F."/>
            <person name="Olsen O.A."/>
        </authorList>
    </citation>
    <scope>NUCLEOTIDE SEQUENCE [LARGE SCALE GENOMIC DNA]</scope>
    <source>
        <strain evidence="3">cv. AL8/78</strain>
    </source>
</reference>
<accession>A0A453PME7</accession>
<protein>
    <submittedName>
        <fullName evidence="2">Uncharacterized protein</fullName>
    </submittedName>
</protein>
<reference evidence="2" key="3">
    <citation type="journal article" date="2017" name="Nature">
        <title>Genome sequence of the progenitor of the wheat D genome Aegilops tauschii.</title>
        <authorList>
            <person name="Luo M.C."/>
            <person name="Gu Y.Q."/>
            <person name="Puiu D."/>
            <person name="Wang H."/>
            <person name="Twardziok S.O."/>
            <person name="Deal K.R."/>
            <person name="Huo N."/>
            <person name="Zhu T."/>
            <person name="Wang L."/>
            <person name="Wang Y."/>
            <person name="McGuire P.E."/>
            <person name="Liu S."/>
            <person name="Long H."/>
            <person name="Ramasamy R.K."/>
            <person name="Rodriguez J.C."/>
            <person name="Van S.L."/>
            <person name="Yuan L."/>
            <person name="Wang Z."/>
            <person name="Xia Z."/>
            <person name="Xiao L."/>
            <person name="Anderson O.D."/>
            <person name="Ouyang S."/>
            <person name="Liang Y."/>
            <person name="Zimin A.V."/>
            <person name="Pertea G."/>
            <person name="Qi P."/>
            <person name="Bennetzen J.L."/>
            <person name="Dai X."/>
            <person name="Dawson M.W."/>
            <person name="Muller H.G."/>
            <person name="Kugler K."/>
            <person name="Rivarola-Duarte L."/>
            <person name="Spannagl M."/>
            <person name="Mayer K.F.X."/>
            <person name="Lu F.H."/>
            <person name="Bevan M.W."/>
            <person name="Leroy P."/>
            <person name="Li P."/>
            <person name="You F.M."/>
            <person name="Sun Q."/>
            <person name="Liu Z."/>
            <person name="Lyons E."/>
            <person name="Wicker T."/>
            <person name="Salzberg S.L."/>
            <person name="Devos K.M."/>
            <person name="Dvorak J."/>
        </authorList>
    </citation>
    <scope>NUCLEOTIDE SEQUENCE [LARGE SCALE GENOMIC DNA]</scope>
    <source>
        <strain evidence="2">cv. AL8/78</strain>
    </source>
</reference>
<organism evidence="2 3">
    <name type="scientific">Aegilops tauschii subsp. strangulata</name>
    <name type="common">Goatgrass</name>
    <dbReference type="NCBI Taxonomy" id="200361"/>
    <lineage>
        <taxon>Eukaryota</taxon>
        <taxon>Viridiplantae</taxon>
        <taxon>Streptophyta</taxon>
        <taxon>Embryophyta</taxon>
        <taxon>Tracheophyta</taxon>
        <taxon>Spermatophyta</taxon>
        <taxon>Magnoliopsida</taxon>
        <taxon>Liliopsida</taxon>
        <taxon>Poales</taxon>
        <taxon>Poaceae</taxon>
        <taxon>BOP clade</taxon>
        <taxon>Pooideae</taxon>
        <taxon>Triticodae</taxon>
        <taxon>Triticeae</taxon>
        <taxon>Triticinae</taxon>
        <taxon>Aegilops</taxon>
    </lineage>
</organism>
<dbReference type="Proteomes" id="UP000015105">
    <property type="component" value="Chromosome 6D"/>
</dbReference>
<reference evidence="3" key="2">
    <citation type="journal article" date="2017" name="Nat. Plants">
        <title>The Aegilops tauschii genome reveals multiple impacts of transposons.</title>
        <authorList>
            <person name="Zhao G."/>
            <person name="Zou C."/>
            <person name="Li K."/>
            <person name="Wang K."/>
            <person name="Li T."/>
            <person name="Gao L."/>
            <person name="Zhang X."/>
            <person name="Wang H."/>
            <person name="Yang Z."/>
            <person name="Liu X."/>
            <person name="Jiang W."/>
            <person name="Mao L."/>
            <person name="Kong X."/>
            <person name="Jiao Y."/>
            <person name="Jia J."/>
        </authorList>
    </citation>
    <scope>NUCLEOTIDE SEQUENCE [LARGE SCALE GENOMIC DNA]</scope>
    <source>
        <strain evidence="3">cv. AL8/78</strain>
    </source>
</reference>
<sequence>MSISHKWCNQLPCNASCLQNKILDVAYGAPLDFFFNGPTPAQIIYVLLIFWCSFGWAFGPPLSSITKKRGFTATCVFRLNKVQLPLCLT</sequence>
<evidence type="ECO:0000313" key="3">
    <source>
        <dbReference type="Proteomes" id="UP000015105"/>
    </source>
</evidence>
<name>A0A453PME7_AEGTS</name>
<evidence type="ECO:0000313" key="2">
    <source>
        <dbReference type="EnsemblPlants" id="AET6Gv20781900.8"/>
    </source>
</evidence>
<reference evidence="2" key="5">
    <citation type="journal article" date="2021" name="G3 (Bethesda)">
        <title>Aegilops tauschii genome assembly Aet v5.0 features greater sequence contiguity and improved annotation.</title>
        <authorList>
            <person name="Wang L."/>
            <person name="Zhu T."/>
            <person name="Rodriguez J.C."/>
            <person name="Deal K.R."/>
            <person name="Dubcovsky J."/>
            <person name="McGuire P.E."/>
            <person name="Lux T."/>
            <person name="Spannagl M."/>
            <person name="Mayer K.F.X."/>
            <person name="Baldrich P."/>
            <person name="Meyers B.C."/>
            <person name="Huo N."/>
            <person name="Gu Y.Q."/>
            <person name="Zhou H."/>
            <person name="Devos K.M."/>
            <person name="Bennetzen J.L."/>
            <person name="Unver T."/>
            <person name="Budak H."/>
            <person name="Gulick P.J."/>
            <person name="Galiba G."/>
            <person name="Kalapos B."/>
            <person name="Nelson D.R."/>
            <person name="Li P."/>
            <person name="You F.M."/>
            <person name="Luo M.C."/>
            <person name="Dvorak J."/>
        </authorList>
    </citation>
    <scope>NUCLEOTIDE SEQUENCE [LARGE SCALE GENOMIC DNA]</scope>
    <source>
        <strain evidence="2">cv. AL8/78</strain>
    </source>
</reference>
<keyword evidence="1" id="KW-1133">Transmembrane helix</keyword>
<reference evidence="2" key="4">
    <citation type="submission" date="2019-03" db="UniProtKB">
        <authorList>
            <consortium name="EnsemblPlants"/>
        </authorList>
    </citation>
    <scope>IDENTIFICATION</scope>
</reference>
<evidence type="ECO:0000256" key="1">
    <source>
        <dbReference type="SAM" id="Phobius"/>
    </source>
</evidence>
<proteinExistence type="predicted"/>
<feature type="transmembrane region" description="Helical" evidence="1">
    <location>
        <begin position="42"/>
        <end position="59"/>
    </location>
</feature>
<dbReference type="Gramene" id="AET6Gv20781900.8">
    <property type="protein sequence ID" value="AET6Gv20781900.8"/>
    <property type="gene ID" value="AET6Gv20781900"/>
</dbReference>
<keyword evidence="1" id="KW-0472">Membrane</keyword>
<keyword evidence="1" id="KW-0812">Transmembrane</keyword>